<dbReference type="PANTHER" id="PTHR21367">
    <property type="entry name" value="ARGININE-TRNA-PROTEIN TRANSFERASE 1"/>
    <property type="match status" value="1"/>
</dbReference>
<dbReference type="EC" id="2.3.2.8" evidence="5"/>
<dbReference type="InterPro" id="IPR016181">
    <property type="entry name" value="Acyl_CoA_acyltransferase"/>
</dbReference>
<feature type="domain" description="N-end aminoacyl transferase N-terminal" evidence="7">
    <location>
        <begin position="16"/>
        <end position="87"/>
    </location>
</feature>
<evidence type="ECO:0000256" key="4">
    <source>
        <dbReference type="ARBA" id="ARBA00023315"/>
    </source>
</evidence>
<dbReference type="Proteomes" id="UP000694941">
    <property type="component" value="Unplaced"/>
</dbReference>
<keyword evidence="9" id="KW-1185">Reference proteome</keyword>
<dbReference type="PANTHER" id="PTHR21367:SF1">
    <property type="entry name" value="ARGINYL-TRNA--PROTEIN TRANSFERASE 1"/>
    <property type="match status" value="1"/>
</dbReference>
<comment type="function">
    <text evidence="5">Involved in the post-translational conjugation of arginine to the N-terminal aspartate or glutamate of a protein. This arginylation is required for degradation of the protein via the ubiquitin pathway.</text>
</comment>
<comment type="similarity">
    <text evidence="1 5">Belongs to the R-transferase family.</text>
</comment>
<name>A0ABM1SFI3_LIMPO</name>
<evidence type="ECO:0000313" key="9">
    <source>
        <dbReference type="Proteomes" id="UP000694941"/>
    </source>
</evidence>
<protein>
    <recommendedName>
        <fullName evidence="5">Arginyl-tRNA--protein transferase 1</fullName>
        <shortName evidence="5">Arginyltransferase 1</shortName>
        <shortName evidence="5">R-transferase 1</shortName>
        <ecNumber evidence="5">2.3.2.8</ecNumber>
    </recommendedName>
    <alternativeName>
        <fullName evidence="5">Arginine-tRNA--protein transferase 1</fullName>
    </alternativeName>
</protein>
<gene>
    <name evidence="10" type="primary">LOC106460064</name>
</gene>
<sequence length="516" mass="59778">MSEYSVVEYFPGHEGHRCGYCKSETTNFSNGMWAHALTVQDYQNLIDRGWRRSGKYCYKPTMEITCCPNYTIRCDSEAIKLTTSQKKVLKKVYNFLAFGRKSIQSDIKSSNTLDDVKSTDEPISDFPDSELVSKIAERTEKDDRNRIVWNKNEGIASCSNFLESSHLKPADSLKRKDDTDNFHPNQGATKSEKQSYSKSEIPKPGQGPDPTKPLCKKAKVLRREKKQQKLRKKVKGEDHEMKDQNSVNESKSLEDFLKAPLPENPAHRLEVRLVRSSPLSSEFKKDFKITHNIFKKYQMIIHKETEFDCDQKSFSDFLVTSPLQVESKPNGPSCGYGSFHQQYWLDGKLIAVGVLDILVSCVSSVYFFYDPDYSFLSLGTYAALREIAFCRELHREAPGIRYYYMGFYIHSCPKMKYKGNYYPSFLLCPETYTWHPIEKCTPKLDISKYSRFEEDGTKEDTVGEVNYDEVLVLHKYKVMPYSLYRHIRVTADDDEVHQYARLVGKKCYSNILLYRS</sequence>
<evidence type="ECO:0000256" key="5">
    <source>
        <dbReference type="PIRNR" id="PIRNR037207"/>
    </source>
</evidence>
<accession>A0ABM1SFI3</accession>
<dbReference type="Pfam" id="PF04376">
    <property type="entry name" value="ATE_N"/>
    <property type="match status" value="1"/>
</dbReference>
<feature type="compositionally biased region" description="Basic residues" evidence="6">
    <location>
        <begin position="214"/>
        <end position="234"/>
    </location>
</feature>
<dbReference type="InterPro" id="IPR017137">
    <property type="entry name" value="Arg-tRNA-P_Trfase_1_euk"/>
</dbReference>
<organism evidence="9 10">
    <name type="scientific">Limulus polyphemus</name>
    <name type="common">Atlantic horseshoe crab</name>
    <dbReference type="NCBI Taxonomy" id="6850"/>
    <lineage>
        <taxon>Eukaryota</taxon>
        <taxon>Metazoa</taxon>
        <taxon>Ecdysozoa</taxon>
        <taxon>Arthropoda</taxon>
        <taxon>Chelicerata</taxon>
        <taxon>Merostomata</taxon>
        <taxon>Xiphosura</taxon>
        <taxon>Limulidae</taxon>
        <taxon>Limulus</taxon>
    </lineage>
</organism>
<dbReference type="InterPro" id="IPR007472">
    <property type="entry name" value="N-end_Aminoacyl_Trfase_C"/>
</dbReference>
<dbReference type="InterPro" id="IPR030700">
    <property type="entry name" value="N-end_Aminoacyl_Trfase"/>
</dbReference>
<feature type="region of interest" description="Disordered" evidence="6">
    <location>
        <begin position="169"/>
        <end position="251"/>
    </location>
</feature>
<keyword evidence="3 5" id="KW-0833">Ubl conjugation pathway</keyword>
<dbReference type="RefSeq" id="XP_022242388.1">
    <property type="nucleotide sequence ID" value="XM_022386680.1"/>
</dbReference>
<keyword evidence="4 5" id="KW-0012">Acyltransferase</keyword>
<comment type="catalytic activity">
    <reaction evidence="5">
        <text>an N-terminal L-alpha-aminoacyl-[protein] + L-arginyl-tRNA(Arg) = an N-terminal L-arginyl-L-aminoacyl-[protein] + tRNA(Arg) + H(+)</text>
        <dbReference type="Rhea" id="RHEA:10208"/>
        <dbReference type="Rhea" id="RHEA-COMP:9658"/>
        <dbReference type="Rhea" id="RHEA-COMP:9673"/>
        <dbReference type="Rhea" id="RHEA-COMP:10636"/>
        <dbReference type="Rhea" id="RHEA-COMP:10638"/>
        <dbReference type="ChEBI" id="CHEBI:15378"/>
        <dbReference type="ChEBI" id="CHEBI:78442"/>
        <dbReference type="ChEBI" id="CHEBI:78513"/>
        <dbReference type="ChEBI" id="CHEBI:78597"/>
        <dbReference type="ChEBI" id="CHEBI:83562"/>
        <dbReference type="EC" id="2.3.2.8"/>
    </reaction>
</comment>
<dbReference type="Pfam" id="PF04377">
    <property type="entry name" value="ATE_C"/>
    <property type="match status" value="1"/>
</dbReference>
<evidence type="ECO:0000313" key="10">
    <source>
        <dbReference type="RefSeq" id="XP_022242388.1"/>
    </source>
</evidence>
<evidence type="ECO:0000256" key="6">
    <source>
        <dbReference type="SAM" id="MobiDB-lite"/>
    </source>
</evidence>
<evidence type="ECO:0000259" key="7">
    <source>
        <dbReference type="Pfam" id="PF04376"/>
    </source>
</evidence>
<evidence type="ECO:0000256" key="1">
    <source>
        <dbReference type="ARBA" id="ARBA00009991"/>
    </source>
</evidence>
<feature type="domain" description="N-end rule aminoacyl transferase C-terminal" evidence="8">
    <location>
        <begin position="292"/>
        <end position="428"/>
    </location>
</feature>
<dbReference type="GeneID" id="106460064"/>
<dbReference type="PIRSF" id="PIRSF037207">
    <property type="entry name" value="ATE1_euk"/>
    <property type="match status" value="1"/>
</dbReference>
<keyword evidence="2 5" id="KW-0808">Transferase</keyword>
<feature type="region of interest" description="Disordered" evidence="6">
    <location>
        <begin position="109"/>
        <end position="128"/>
    </location>
</feature>
<proteinExistence type="inferred from homology"/>
<evidence type="ECO:0000256" key="3">
    <source>
        <dbReference type="ARBA" id="ARBA00022786"/>
    </source>
</evidence>
<evidence type="ECO:0000259" key="8">
    <source>
        <dbReference type="Pfam" id="PF04377"/>
    </source>
</evidence>
<reference evidence="10" key="1">
    <citation type="submission" date="2025-08" db="UniProtKB">
        <authorList>
            <consortium name="RefSeq"/>
        </authorList>
    </citation>
    <scope>IDENTIFICATION</scope>
    <source>
        <tissue evidence="10">Muscle</tissue>
    </source>
</reference>
<evidence type="ECO:0000256" key="2">
    <source>
        <dbReference type="ARBA" id="ARBA00022679"/>
    </source>
</evidence>
<dbReference type="InterPro" id="IPR007471">
    <property type="entry name" value="N-end_Aminoacyl_Trfase_N"/>
</dbReference>
<feature type="compositionally biased region" description="Basic and acidic residues" evidence="6">
    <location>
        <begin position="169"/>
        <end position="181"/>
    </location>
</feature>
<dbReference type="SUPFAM" id="SSF55729">
    <property type="entry name" value="Acyl-CoA N-acyltransferases (Nat)"/>
    <property type="match status" value="1"/>
</dbReference>